<reference evidence="3 4" key="1">
    <citation type="submission" date="2020-05" db="EMBL/GenBank/DDBJ databases">
        <title>Draft genome of xy-202 and genomic insight in genome of the genus Peptostreptococcus.</title>
        <authorList>
            <person name="Zhang Z."/>
        </authorList>
    </citation>
    <scope>NUCLEOTIDE SEQUENCE [LARGE SCALE GENOMIC DNA]</scope>
    <source>
        <strain evidence="3 4">DSM 27025</strain>
    </source>
</reference>
<accession>A0ABR6TMZ1</accession>
<name>A0ABR6TMZ1_9FIRM</name>
<comment type="caution">
    <text evidence="3">The sequence shown here is derived from an EMBL/GenBank/DDBJ whole genome shotgun (WGS) entry which is preliminary data.</text>
</comment>
<evidence type="ECO:0000313" key="4">
    <source>
        <dbReference type="Proteomes" id="UP000713904"/>
    </source>
</evidence>
<proteinExistence type="inferred from homology"/>
<dbReference type="InterPro" id="IPR003488">
    <property type="entry name" value="DprA"/>
</dbReference>
<dbReference type="RefSeq" id="WP_185624801.1">
    <property type="nucleotide sequence ID" value="NZ_JABGBW010000013.1"/>
</dbReference>
<dbReference type="NCBIfam" id="TIGR00732">
    <property type="entry name" value="dprA"/>
    <property type="match status" value="1"/>
</dbReference>
<keyword evidence="4" id="KW-1185">Reference proteome</keyword>
<sequence length="414" mass="47481">MTKYNNFYLWANTVVNISPITMKYIREKYIKNSYDYLDNGLKDSDKILNSKKNYIKNYSYILDMIEKDEKISQNIRNRIKENRYNKTQIENILFEMKKRHIGFITIDDEKYPYRLANIYDPPYILFYYGEISLLNSNRPVIAVVGARNSTDYGKNVTKYFVKGLSSKGFIIVSGLARGIDSYSHKYCIDCNSNTIAVMGTAIDNIYPKSNTRLFKEILDSNGLIISEYNYDTKTYPQNFAIRNRIISGISDGVLVTEGKLKSGALITVDSALQQGKNVYSVPGSIFSSMSEGCNYIISEGAKPVQKIEDISADFDKKSEYYEEENHTDINKFSKNSRNNTSSCVNINFDNGFDIDISNEEALIYNTLSVRGVMDIEEISRITKFEIKEVNYIIGKLLLSDLIIEQGFNRYAPNK</sequence>
<evidence type="ECO:0000313" key="3">
    <source>
        <dbReference type="EMBL" id="MBC2576782.1"/>
    </source>
</evidence>
<feature type="domain" description="Smf/DprA SLOG" evidence="2">
    <location>
        <begin position="103"/>
        <end position="314"/>
    </location>
</feature>
<evidence type="ECO:0000259" key="2">
    <source>
        <dbReference type="Pfam" id="PF02481"/>
    </source>
</evidence>
<evidence type="ECO:0000256" key="1">
    <source>
        <dbReference type="ARBA" id="ARBA00006525"/>
    </source>
</evidence>
<dbReference type="Gene3D" id="3.40.50.450">
    <property type="match status" value="1"/>
</dbReference>
<dbReference type="EMBL" id="JABGBW010000013">
    <property type="protein sequence ID" value="MBC2576782.1"/>
    <property type="molecule type" value="Genomic_DNA"/>
</dbReference>
<dbReference type="Proteomes" id="UP000713904">
    <property type="component" value="Unassembled WGS sequence"/>
</dbReference>
<gene>
    <name evidence="3" type="primary">dprA</name>
    <name evidence="3" type="ORF">HLB29_08875</name>
</gene>
<dbReference type="Pfam" id="PF02481">
    <property type="entry name" value="DNA_processg_A"/>
    <property type="match status" value="1"/>
</dbReference>
<dbReference type="InterPro" id="IPR057666">
    <property type="entry name" value="DrpA_SLOG"/>
</dbReference>
<comment type="similarity">
    <text evidence="1">Belongs to the DprA/Smf family.</text>
</comment>
<protein>
    <submittedName>
        <fullName evidence="3">DNA-protecting protein DprA</fullName>
    </submittedName>
</protein>
<dbReference type="PANTHER" id="PTHR43022">
    <property type="entry name" value="PROTEIN SMF"/>
    <property type="match status" value="1"/>
</dbReference>
<organism evidence="3 4">
    <name type="scientific">Peptostreptococcus canis</name>
    <dbReference type="NCBI Taxonomy" id="1159213"/>
    <lineage>
        <taxon>Bacteria</taxon>
        <taxon>Bacillati</taxon>
        <taxon>Bacillota</taxon>
        <taxon>Clostridia</taxon>
        <taxon>Peptostreptococcales</taxon>
        <taxon>Peptostreptococcaceae</taxon>
        <taxon>Peptostreptococcus</taxon>
    </lineage>
</organism>
<dbReference type="PANTHER" id="PTHR43022:SF1">
    <property type="entry name" value="PROTEIN SMF"/>
    <property type="match status" value="1"/>
</dbReference>
<dbReference type="SUPFAM" id="SSF102405">
    <property type="entry name" value="MCP/YpsA-like"/>
    <property type="match status" value="1"/>
</dbReference>